<organism evidence="7 8">
    <name type="scientific">Ceratobasidium theobromae</name>
    <dbReference type="NCBI Taxonomy" id="1582974"/>
    <lineage>
        <taxon>Eukaryota</taxon>
        <taxon>Fungi</taxon>
        <taxon>Dikarya</taxon>
        <taxon>Basidiomycota</taxon>
        <taxon>Agaricomycotina</taxon>
        <taxon>Agaricomycetes</taxon>
        <taxon>Cantharellales</taxon>
        <taxon>Ceratobasidiaceae</taxon>
        <taxon>Ceratobasidium</taxon>
    </lineage>
</organism>
<dbReference type="GO" id="GO:0005886">
    <property type="term" value="C:plasma membrane"/>
    <property type="evidence" value="ECO:0007669"/>
    <property type="project" value="TreeGrafter"/>
</dbReference>
<dbReference type="InterPro" id="IPR000276">
    <property type="entry name" value="GPCR_Rhodpsn"/>
</dbReference>
<dbReference type="GO" id="GO:0007189">
    <property type="term" value="P:adenylate cyclase-activating G protein-coupled receptor signaling pathway"/>
    <property type="evidence" value="ECO:0007669"/>
    <property type="project" value="TreeGrafter"/>
</dbReference>
<feature type="compositionally biased region" description="Basic residues" evidence="5">
    <location>
        <begin position="374"/>
        <end position="384"/>
    </location>
</feature>
<evidence type="ECO:0000256" key="2">
    <source>
        <dbReference type="ARBA" id="ARBA00022692"/>
    </source>
</evidence>
<dbReference type="Pfam" id="PF00001">
    <property type="entry name" value="7tm_1"/>
    <property type="match status" value="1"/>
</dbReference>
<feature type="transmembrane region" description="Helical" evidence="6">
    <location>
        <begin position="304"/>
        <end position="328"/>
    </location>
</feature>
<feature type="transmembrane region" description="Helical" evidence="6">
    <location>
        <begin position="157"/>
        <end position="177"/>
    </location>
</feature>
<gene>
    <name evidence="7" type="ORF">CTheo_1801</name>
</gene>
<comment type="subcellular location">
    <subcellularLocation>
        <location evidence="1">Membrane</location>
        <topology evidence="1">Multi-pass membrane protein</topology>
    </subcellularLocation>
</comment>
<dbReference type="EMBL" id="SSOP01000016">
    <property type="protein sequence ID" value="KAB5594822.1"/>
    <property type="molecule type" value="Genomic_DNA"/>
</dbReference>
<dbReference type="PANTHER" id="PTHR23112">
    <property type="entry name" value="G PROTEIN-COUPLED RECEPTOR 157-RELATED"/>
    <property type="match status" value="1"/>
</dbReference>
<keyword evidence="2 6" id="KW-0812">Transmembrane</keyword>
<evidence type="ECO:0000256" key="3">
    <source>
        <dbReference type="ARBA" id="ARBA00022989"/>
    </source>
</evidence>
<dbReference type="AlphaFoldDB" id="A0A5N5QST3"/>
<evidence type="ECO:0000256" key="1">
    <source>
        <dbReference type="ARBA" id="ARBA00004141"/>
    </source>
</evidence>
<dbReference type="Proteomes" id="UP000383932">
    <property type="component" value="Unassembled WGS sequence"/>
</dbReference>
<feature type="transmembrane region" description="Helical" evidence="6">
    <location>
        <begin position="80"/>
        <end position="99"/>
    </location>
</feature>
<dbReference type="Gene3D" id="1.20.1070.10">
    <property type="entry name" value="Rhodopsin 7-helix transmembrane proteins"/>
    <property type="match status" value="1"/>
</dbReference>
<keyword evidence="7" id="KW-0675">Receptor</keyword>
<keyword evidence="3 6" id="KW-1133">Transmembrane helix</keyword>
<comment type="caution">
    <text evidence="7">The sequence shown here is derived from an EMBL/GenBank/DDBJ whole genome shotgun (WGS) entry which is preliminary data.</text>
</comment>
<dbReference type="SUPFAM" id="SSF81321">
    <property type="entry name" value="Family A G protein-coupled receptor-like"/>
    <property type="match status" value="1"/>
</dbReference>
<name>A0A5N5QST3_9AGAM</name>
<keyword evidence="4 6" id="KW-0472">Membrane</keyword>
<evidence type="ECO:0000256" key="4">
    <source>
        <dbReference type="ARBA" id="ARBA00023136"/>
    </source>
</evidence>
<feature type="transmembrane region" description="Helical" evidence="6">
    <location>
        <begin position="128"/>
        <end position="145"/>
    </location>
</feature>
<dbReference type="GO" id="GO:0004930">
    <property type="term" value="F:G protein-coupled receptor activity"/>
    <property type="evidence" value="ECO:0007669"/>
    <property type="project" value="InterPro"/>
</dbReference>
<sequence>MPKIDCTGDNLIIFNDTRGQTCNVCLSTGAVIGLSFHAETGLVSLVALLGLLYIIARNYYRNVHDPSLDSDSWRLFRGNVDILMLNLILADIVMSFGAISDIYWAHNRQVFCGSFCNAQGILQTTGETAAALSTLSVTLYTFFVIKTSRRPTYKPWYCLGVVLAIWLWVLLWSLLLARYETGQDKDGKFLDAYTPTPWWCWINDRYLTERIVAEYMWLWIAGIFSIGLYVPAYYILRNQQSKNRRSMVDNPDADRRSTASSIDEENEAVKMLWYPMAYTFCVLPLSIIRWAGFAHPDVLKKPQVLPASMVFSSIFNLMGLINVLLIWWTRPAILLIDSDGCLSPADPRTAEKDEGIRMTTIIPPPRNMELNARQNKRASARRPRPAGNSFGGVGVGIPRDEV</sequence>
<accession>A0A5N5QST3</accession>
<evidence type="ECO:0000313" key="7">
    <source>
        <dbReference type="EMBL" id="KAB5594822.1"/>
    </source>
</evidence>
<protein>
    <submittedName>
        <fullName evidence="7">G protein coupled glucose receptor regulating Gpa2 protein</fullName>
    </submittedName>
</protein>
<evidence type="ECO:0000256" key="6">
    <source>
        <dbReference type="SAM" id="Phobius"/>
    </source>
</evidence>
<feature type="region of interest" description="Disordered" evidence="5">
    <location>
        <begin position="369"/>
        <end position="402"/>
    </location>
</feature>
<feature type="transmembrane region" description="Helical" evidence="6">
    <location>
        <begin position="216"/>
        <end position="236"/>
    </location>
</feature>
<evidence type="ECO:0000256" key="5">
    <source>
        <dbReference type="SAM" id="MobiDB-lite"/>
    </source>
</evidence>
<keyword evidence="8" id="KW-1185">Reference proteome</keyword>
<dbReference type="OrthoDB" id="100006at2759"/>
<reference evidence="7 8" key="1">
    <citation type="journal article" date="2019" name="Fungal Biol. Biotechnol.">
        <title>Draft genome sequence of fastidious pathogen Ceratobasidium theobromae, which causes vascular-streak dieback in Theobroma cacao.</title>
        <authorList>
            <person name="Ali S.S."/>
            <person name="Asman A."/>
            <person name="Shao J."/>
            <person name="Firmansyah A.P."/>
            <person name="Susilo A.W."/>
            <person name="Rosmana A."/>
            <person name="McMahon P."/>
            <person name="Junaid M."/>
            <person name="Guest D."/>
            <person name="Kheng T.Y."/>
            <person name="Meinhardt L.W."/>
            <person name="Bailey B.A."/>
        </authorList>
    </citation>
    <scope>NUCLEOTIDE SEQUENCE [LARGE SCALE GENOMIC DNA]</scope>
    <source>
        <strain evidence="7 8">CT2</strain>
    </source>
</reference>
<evidence type="ECO:0000313" key="8">
    <source>
        <dbReference type="Proteomes" id="UP000383932"/>
    </source>
</evidence>
<dbReference type="PANTHER" id="PTHR23112:SF37">
    <property type="entry name" value="G PROTEIN-COUPLED RECEPTOR GPR1"/>
    <property type="match status" value="1"/>
</dbReference>
<feature type="transmembrane region" description="Helical" evidence="6">
    <location>
        <begin position="272"/>
        <end position="292"/>
    </location>
</feature>
<proteinExistence type="predicted"/>
<feature type="transmembrane region" description="Helical" evidence="6">
    <location>
        <begin position="41"/>
        <end position="60"/>
    </location>
</feature>